<dbReference type="SUPFAM" id="SSF52507">
    <property type="entry name" value="Homo-oligomeric flavin-containing Cys decarboxylases, HFCD"/>
    <property type="match status" value="1"/>
</dbReference>
<reference evidence="2" key="2">
    <citation type="submission" date="2022-09" db="EMBL/GenBank/DDBJ databases">
        <title>Biosynthetic gene clusters of Dactylosporangioum fulvum.</title>
        <authorList>
            <person name="Caradec T."/>
        </authorList>
    </citation>
    <scope>NUCLEOTIDE SEQUENCE</scope>
    <source>
        <strain evidence="2">NRRL B-16292</strain>
    </source>
</reference>
<evidence type="ECO:0000313" key="3">
    <source>
        <dbReference type="Proteomes" id="UP001059617"/>
    </source>
</evidence>
<dbReference type="Gene3D" id="3.40.50.1950">
    <property type="entry name" value="Flavin prenyltransferase-like"/>
    <property type="match status" value="1"/>
</dbReference>
<organism evidence="2 3">
    <name type="scientific">Dactylosporangium fulvum</name>
    <dbReference type="NCBI Taxonomy" id="53359"/>
    <lineage>
        <taxon>Bacteria</taxon>
        <taxon>Bacillati</taxon>
        <taxon>Actinomycetota</taxon>
        <taxon>Actinomycetes</taxon>
        <taxon>Micromonosporales</taxon>
        <taxon>Micromonosporaceae</taxon>
        <taxon>Dactylosporangium</taxon>
    </lineage>
</organism>
<dbReference type="InterPro" id="IPR036551">
    <property type="entry name" value="Flavin_trans-like"/>
</dbReference>
<dbReference type="EMBL" id="CP073720">
    <property type="protein sequence ID" value="UWP81685.1"/>
    <property type="molecule type" value="Genomic_DNA"/>
</dbReference>
<gene>
    <name evidence="2" type="ORF">Dfulv_42350</name>
</gene>
<dbReference type="RefSeq" id="WP_259859454.1">
    <property type="nucleotide sequence ID" value="NZ_BAAAST010000143.1"/>
</dbReference>
<dbReference type="Proteomes" id="UP001059617">
    <property type="component" value="Chromosome"/>
</dbReference>
<keyword evidence="3" id="KW-1185">Reference proteome</keyword>
<name>A0ABY5VVQ7_9ACTN</name>
<reference evidence="2" key="1">
    <citation type="submission" date="2021-04" db="EMBL/GenBank/DDBJ databases">
        <authorList>
            <person name="Hartkoorn R.C."/>
            <person name="Beaudoing E."/>
            <person name="Hot D."/>
        </authorList>
    </citation>
    <scope>NUCLEOTIDE SEQUENCE</scope>
    <source>
        <strain evidence="2">NRRL B-16292</strain>
    </source>
</reference>
<accession>A0ABY5VVQ7</accession>
<feature type="domain" description="Flavoprotein" evidence="1">
    <location>
        <begin position="6"/>
        <end position="136"/>
    </location>
</feature>
<sequence length="183" mass="19304">MADRSVTLVVCGAPLTLRTSDLVNAFLGAGWWPRVVGTSAARDWLNADAVKRLTGQPPQFDYRAPTLERRADPPAALVVCPATFNTINKAAAGAMDTYALGQFCEAIGMGLPTVVVPMVNDKLWGHPVWAASLDVLRGAGVRLVDIHTGQLGAAPTKSGTGPEVMERFDPAWLVAQVDALIGG</sequence>
<proteinExistence type="predicted"/>
<protein>
    <submittedName>
        <fullName evidence="2">Flavoprotein</fullName>
    </submittedName>
</protein>
<dbReference type="Pfam" id="PF02441">
    <property type="entry name" value="Flavoprotein"/>
    <property type="match status" value="1"/>
</dbReference>
<dbReference type="InterPro" id="IPR003382">
    <property type="entry name" value="Flavoprotein"/>
</dbReference>
<evidence type="ECO:0000313" key="2">
    <source>
        <dbReference type="EMBL" id="UWP81685.1"/>
    </source>
</evidence>
<evidence type="ECO:0000259" key="1">
    <source>
        <dbReference type="Pfam" id="PF02441"/>
    </source>
</evidence>